<dbReference type="Proteomes" id="UP000051530">
    <property type="component" value="Unassembled WGS sequence"/>
</dbReference>
<name>A0A0R0LZZ7_9MICR</name>
<reference evidence="2 3" key="1">
    <citation type="submission" date="2015-07" db="EMBL/GenBank/DDBJ databases">
        <title>The genome of Pseudoloma neurophilia, a relevant intracellular parasite of the zebrafish.</title>
        <authorList>
            <person name="Ndikumana S."/>
            <person name="Pelin A."/>
            <person name="Sanders J."/>
            <person name="Corradi N."/>
        </authorList>
    </citation>
    <scope>NUCLEOTIDE SEQUENCE [LARGE SCALE GENOMIC DNA]</scope>
    <source>
        <strain evidence="2 3">MK1</strain>
    </source>
</reference>
<keyword evidence="1" id="KW-0732">Signal</keyword>
<dbReference type="InterPro" id="IPR011989">
    <property type="entry name" value="ARM-like"/>
</dbReference>
<dbReference type="InterPro" id="IPR016024">
    <property type="entry name" value="ARM-type_fold"/>
</dbReference>
<organism evidence="2 3">
    <name type="scientific">Pseudoloma neurophilia</name>
    <dbReference type="NCBI Taxonomy" id="146866"/>
    <lineage>
        <taxon>Eukaryota</taxon>
        <taxon>Fungi</taxon>
        <taxon>Fungi incertae sedis</taxon>
        <taxon>Microsporidia</taxon>
        <taxon>Pseudoloma</taxon>
    </lineage>
</organism>
<accession>A0A0R0LZZ7</accession>
<dbReference type="EMBL" id="LGUB01000035">
    <property type="protein sequence ID" value="KRH94746.1"/>
    <property type="molecule type" value="Genomic_DNA"/>
</dbReference>
<dbReference type="Gene3D" id="1.25.10.10">
    <property type="entry name" value="Leucine-rich Repeat Variant"/>
    <property type="match status" value="2"/>
</dbReference>
<evidence type="ECO:0000313" key="3">
    <source>
        <dbReference type="Proteomes" id="UP000051530"/>
    </source>
</evidence>
<feature type="chain" id="PRO_5006399043" evidence="1">
    <location>
        <begin position="24"/>
        <end position="696"/>
    </location>
</feature>
<protein>
    <submittedName>
        <fullName evidence="2">Uncharacterized protein</fullName>
    </submittedName>
</protein>
<proteinExistence type="predicted"/>
<keyword evidence="3" id="KW-1185">Reference proteome</keyword>
<evidence type="ECO:0000256" key="1">
    <source>
        <dbReference type="SAM" id="SignalP"/>
    </source>
</evidence>
<dbReference type="AlphaFoldDB" id="A0A0R0LZZ7"/>
<feature type="signal peptide" evidence="1">
    <location>
        <begin position="1"/>
        <end position="23"/>
    </location>
</feature>
<comment type="caution">
    <text evidence="2">The sequence shown here is derived from an EMBL/GenBank/DDBJ whole genome shotgun (WGS) entry which is preliminary data.</text>
</comment>
<dbReference type="VEuPathDB" id="MicrosporidiaDB:M153_1550005744"/>
<gene>
    <name evidence="2" type="ORF">M153_1550005744</name>
</gene>
<sequence length="696" mass="80778">MIFLKYSHFILFLVLKFEKSATSQFDERHRVESEIFRIKEISDVLIEIPVCTELLSNRNFTKKYSRILKCDVYSPEFAQITPLVLFNILNECQHSKNIETTLFIIENLPTAGLAQLLISNLFKSKHKGGFTIFTIQKDVSLSQVFVTLFPTLVFFLKNTELKPPFIIDALEIQTSVQNTKDLIDKFLDKKFFDSETNVCYKDKIQRLLQTFIGSKFLIKVLNQSDIYTGLWFLHHVVFEKISTGEYGYRFILECYKQDNLRKYMILPIMSNIAKLSVNLHGSMLLRDIFLLNNQHATKQEYSSQDNYQKSFYTRLQPHLISLFFDPYGLNVVKALCKSSINMSDFFIEKCCESICKDFVSKLLNAKLSVELSEKVLDSIILNLEARCKTPAGLEIAVDCIMSDMEICDRLCQRISNIFLSYFNDEYSQMLVIFILKHLHTQMKSEEKNVNLKARACREMLFKSMLEHIPDLLQTKIGCQGLKCFILLNSDCRDDLYPVLRENFAQMSQDVNQHQIVRCLIHQYANEQTQVLSTSPDKIDEIFNLLEGSIPELCQNLYGHHIVLDFLNFNCKKMCNKIFLSIEHYLLDFIKNPIAAKIVAKILRTANIVCNEKSGHTHFKTEMSTILTSIVNIFRMNSPIELLNKECTVPICILLFVSDYSLDLQIDLLPHLDLIQSLPHAKMLYKMLSDFSEDIYN</sequence>
<evidence type="ECO:0000313" key="2">
    <source>
        <dbReference type="EMBL" id="KRH94746.1"/>
    </source>
</evidence>
<dbReference type="SUPFAM" id="SSF48371">
    <property type="entry name" value="ARM repeat"/>
    <property type="match status" value="2"/>
</dbReference>